<evidence type="ECO:0000313" key="3">
    <source>
        <dbReference type="Proteomes" id="UP001184150"/>
    </source>
</evidence>
<feature type="domain" description="PD-(D/E)XK endonuclease-like" evidence="1">
    <location>
        <begin position="728"/>
        <end position="964"/>
    </location>
</feature>
<dbReference type="InterPro" id="IPR014153">
    <property type="entry name" value="Ds_break_AddB"/>
</dbReference>
<gene>
    <name evidence="2" type="ORF">J2792_000450</name>
</gene>
<reference evidence="2 3" key="1">
    <citation type="submission" date="2023-07" db="EMBL/GenBank/DDBJ databases">
        <title>Sorghum-associated microbial communities from plants grown in Nebraska, USA.</title>
        <authorList>
            <person name="Schachtman D."/>
        </authorList>
    </citation>
    <scope>NUCLEOTIDE SEQUENCE [LARGE SCALE GENOMIC DNA]</scope>
    <source>
        <strain evidence="2 3">DS1027</strain>
    </source>
</reference>
<name>A0ABU1MGY8_9SPHN</name>
<dbReference type="EMBL" id="JAVDRD010000001">
    <property type="protein sequence ID" value="MDR6509610.1"/>
    <property type="molecule type" value="Genomic_DNA"/>
</dbReference>
<dbReference type="InterPro" id="IPR038726">
    <property type="entry name" value="PDDEXK_AddAB-type"/>
</dbReference>
<organism evidence="2 3">
    <name type="scientific">Novosphingobium capsulatum</name>
    <dbReference type="NCBI Taxonomy" id="13688"/>
    <lineage>
        <taxon>Bacteria</taxon>
        <taxon>Pseudomonadati</taxon>
        <taxon>Pseudomonadota</taxon>
        <taxon>Alphaproteobacteria</taxon>
        <taxon>Sphingomonadales</taxon>
        <taxon>Sphingomonadaceae</taxon>
        <taxon>Novosphingobium</taxon>
    </lineage>
</organism>
<keyword evidence="3" id="KW-1185">Reference proteome</keyword>
<dbReference type="EC" id="3.1.-.-" evidence="2"/>
<protein>
    <submittedName>
        <fullName evidence="2">ATP-dependent helicase/nuclease subunit B</fullName>
        <ecNumber evidence="2">3.1.-.-</ecNumber>
        <ecNumber evidence="2">3.6.4.12</ecNumber>
    </submittedName>
</protein>
<keyword evidence="2" id="KW-0378">Hydrolase</keyword>
<accession>A0ABU1MGY8</accession>
<dbReference type="GO" id="GO:0016787">
    <property type="term" value="F:hydrolase activity"/>
    <property type="evidence" value="ECO:0007669"/>
    <property type="project" value="UniProtKB-KW"/>
</dbReference>
<evidence type="ECO:0000259" key="1">
    <source>
        <dbReference type="Pfam" id="PF12705"/>
    </source>
</evidence>
<dbReference type="RefSeq" id="WP_309804277.1">
    <property type="nucleotide sequence ID" value="NZ_JAVDRD010000001.1"/>
</dbReference>
<dbReference type="Proteomes" id="UP001184150">
    <property type="component" value="Unassembled WGS sequence"/>
</dbReference>
<comment type="caution">
    <text evidence="2">The sequence shown here is derived from an EMBL/GenBank/DDBJ whole genome shotgun (WGS) entry which is preliminary data.</text>
</comment>
<dbReference type="Gene3D" id="3.90.320.10">
    <property type="match status" value="1"/>
</dbReference>
<dbReference type="InterPro" id="IPR011604">
    <property type="entry name" value="PDDEXK-like_dom_sf"/>
</dbReference>
<dbReference type="InterPro" id="IPR027417">
    <property type="entry name" value="P-loop_NTPase"/>
</dbReference>
<dbReference type="SUPFAM" id="SSF52540">
    <property type="entry name" value="P-loop containing nucleoside triphosphate hydrolases"/>
    <property type="match status" value="1"/>
</dbReference>
<keyword evidence="2" id="KW-0067">ATP-binding</keyword>
<dbReference type="Pfam" id="PF12705">
    <property type="entry name" value="PDDEXK_1"/>
    <property type="match status" value="1"/>
</dbReference>
<keyword evidence="2" id="KW-0547">Nucleotide-binding</keyword>
<dbReference type="GO" id="GO:0003678">
    <property type="term" value="F:DNA helicase activity"/>
    <property type="evidence" value="ECO:0007669"/>
    <property type="project" value="UniProtKB-EC"/>
</dbReference>
<dbReference type="EC" id="3.6.4.12" evidence="2"/>
<dbReference type="SUPFAM" id="SSF52980">
    <property type="entry name" value="Restriction endonuclease-like"/>
    <property type="match status" value="1"/>
</dbReference>
<keyword evidence="2" id="KW-0347">Helicase</keyword>
<sequence>MAGAARPSVYTIAAHRGFADALVAGLIPRYREDTFGLARLTLLLPSQRAVRNLTEAFIRASGGGLLLPRMAVVGDLDLDETLSALLDPLGGGTVAPPACDPVVRLLRLAEILREELAALGIVRGEAGLLRQARSLAQSLDRLAAEEVKPEQLLTIDMLPELAEHWQDSLRLFARVQVRWQFELDARGQVDAPVRRNLLLTHAAQAWRADPPPHAVIAAGVTSAAPAIARLLRSVADLPQGAVVLPDLDLALEPEVWDALGQAGASEEPGGPPFGRGDQVTHPQYHLKLLLHRMGLSRDDVRNWHRAGIAAAPPARSRAISNLFLPPEASTAWVKLAAAERRLAGVRLMHSAHPEEEAQAIAVLVREALAVPERRVAVVTPDRGLAQRVIAHLGRWNIAADDTAGRPLPQTVAGRLLLQLAQAWAERAAPVGLLALLGHPLVMAGEGRAAWLERVRQLDMVLRGPRPGPGLEPIRDAIRDPDRKWDKRFPGLAAWWDGVELLLAPLLAGHAALPLGASIDLLAEMAEALCGSALWANADGRCLAQFVEQWRDAAAQAGGLPVDPAEVPALLRDAMDEISVRPPYGGHPRLAIYGLLEARMSRADLVICAGMTEGSWPASPAPDPLLAPPVLRALGIPGADFRIGLAAHDLAAMLGAPEVVLSFAERDEGGPAIPSRFLLRIRAMLGEDGVAWERDAVDLAQALDAAPQAAAYPRPRPMPSPQQRRVDIAVTALDRLRSDPYQFYASAILGLRSLDPRDADPTPAWRGTAVHAILEEWHQAGAPPGELVPLAERKLAEMSAHPFMRSLWRPRLTAALAWIEDEQESLLADGRRVGAFECWGDTQVNGIRIFGRADRIDLLPDGTLAIVDYKTGTPPSGRMVQEGFALQLGLVGLIAQAGGFKDKDGRVTVEGEPTRFEYWSLARNRERGFGYREEPILEGRRKSGIPREDFLPETRRFLDEAIARWILGNEPFVARLNPDLPSYADYDQLMRLEEWQGRGGGESA</sequence>
<evidence type="ECO:0000313" key="2">
    <source>
        <dbReference type="EMBL" id="MDR6509610.1"/>
    </source>
</evidence>
<dbReference type="InterPro" id="IPR011335">
    <property type="entry name" value="Restrct_endonuc-II-like"/>
</dbReference>
<dbReference type="NCBIfam" id="TIGR02786">
    <property type="entry name" value="addB_alphas"/>
    <property type="match status" value="1"/>
</dbReference>
<proteinExistence type="predicted"/>